<evidence type="ECO:0000313" key="3">
    <source>
        <dbReference type="Proteomes" id="UP000222564"/>
    </source>
</evidence>
<keyword evidence="3" id="KW-1185">Reference proteome</keyword>
<feature type="signal peptide" evidence="1">
    <location>
        <begin position="1"/>
        <end position="23"/>
    </location>
</feature>
<evidence type="ECO:0000256" key="1">
    <source>
        <dbReference type="SAM" id="SignalP"/>
    </source>
</evidence>
<evidence type="ECO:0000313" key="2">
    <source>
        <dbReference type="EMBL" id="PHJ39285.1"/>
    </source>
</evidence>
<dbReference type="RefSeq" id="WP_099082328.1">
    <property type="nucleotide sequence ID" value="NZ_AWQQ01000025.1"/>
</dbReference>
<comment type="caution">
    <text evidence="2">The sequence shown here is derived from an EMBL/GenBank/DDBJ whole genome shotgun (WGS) entry which is preliminary data.</text>
</comment>
<accession>A0A2C6MHN9</accession>
<proteinExistence type="predicted"/>
<dbReference type="OrthoDB" id="9836794at2"/>
<feature type="chain" id="PRO_5013287938" evidence="1">
    <location>
        <begin position="24"/>
        <end position="272"/>
    </location>
</feature>
<protein>
    <submittedName>
        <fullName evidence="2">Uncharacterized protein</fullName>
    </submittedName>
</protein>
<dbReference type="Proteomes" id="UP000222564">
    <property type="component" value="Unassembled WGS sequence"/>
</dbReference>
<organism evidence="2 3">
    <name type="scientific">Desulforamulus profundi</name>
    <dbReference type="NCBI Taxonomy" id="1383067"/>
    <lineage>
        <taxon>Bacteria</taxon>
        <taxon>Bacillati</taxon>
        <taxon>Bacillota</taxon>
        <taxon>Clostridia</taxon>
        <taxon>Eubacteriales</taxon>
        <taxon>Peptococcaceae</taxon>
        <taxon>Desulforamulus</taxon>
    </lineage>
</organism>
<dbReference type="AlphaFoldDB" id="A0A2C6MHN9"/>
<keyword evidence="1" id="KW-0732">Signal</keyword>
<gene>
    <name evidence="2" type="ORF">P378_04330</name>
</gene>
<dbReference type="EMBL" id="AWQQ01000025">
    <property type="protein sequence ID" value="PHJ39285.1"/>
    <property type="molecule type" value="Genomic_DNA"/>
</dbReference>
<reference evidence="2 3" key="1">
    <citation type="submission" date="2013-09" db="EMBL/GenBank/DDBJ databases">
        <title>Biodegradation of hydrocarbons in the deep terrestrial subsurface : characterization of a microbial consortium composed of two Desulfotomaculum species originating from a deep geological formation.</title>
        <authorList>
            <person name="Aullo T."/>
            <person name="Berlendis S."/>
            <person name="Lascourreges J.-F."/>
            <person name="Dessort D."/>
            <person name="Saint-Laurent S."/>
            <person name="Schraauwers B."/>
            <person name="Mas J."/>
            <person name="Magot M."/>
            <person name="Ranchou-Peyruse A."/>
        </authorList>
    </citation>
    <scope>NUCLEOTIDE SEQUENCE [LARGE SCALE GENOMIC DNA]</scope>
    <source>
        <strain evidence="2 3">Bs107</strain>
    </source>
</reference>
<name>A0A2C6MHN9_9FIRM</name>
<sequence length="272" mass="30766">MRKSLTMLLVLVFISLICTQAFAATNPEVILEKEEIKDLNILWQRASCGVSDIKSDIDNFRAELKNAPVNMVVEKKATTQILKKVKRTDGNVETYYATTFFTILKDKDKDVKKSASTLKLASLNSVKSPIMVAASKGWDEYDDSYSIRHVGTFYYSSYRDSNTILWVRPEKVEAKWYRADSSVSISSSRYGAEWLGYNTSGKWCGREDYSNPLPMSWGKLYTNTISNDGYINCTVAGCYVVGEQRDTLTRGGSSWEFLSCYLFGENMSAWPS</sequence>